<keyword evidence="9" id="KW-1133">Transmembrane helix</keyword>
<keyword evidence="5" id="KW-0547">Nucleotide-binding</keyword>
<evidence type="ECO:0000256" key="10">
    <source>
        <dbReference type="SAM" id="SignalP"/>
    </source>
</evidence>
<feature type="signal peptide" evidence="10">
    <location>
        <begin position="1"/>
        <end position="17"/>
    </location>
</feature>
<dbReference type="RefSeq" id="WP_172123961.1">
    <property type="nucleotide sequence ID" value="NZ_CP042652.1"/>
</dbReference>
<dbReference type="GO" id="GO:0004673">
    <property type="term" value="F:protein histidine kinase activity"/>
    <property type="evidence" value="ECO:0007669"/>
    <property type="project" value="UniProtKB-EC"/>
</dbReference>
<evidence type="ECO:0000256" key="5">
    <source>
        <dbReference type="ARBA" id="ARBA00022741"/>
    </source>
</evidence>
<dbReference type="Gene3D" id="3.30.450.20">
    <property type="entry name" value="PAS domain"/>
    <property type="match status" value="1"/>
</dbReference>
<dbReference type="Pfam" id="PF02518">
    <property type="entry name" value="HATPase_c"/>
    <property type="match status" value="1"/>
</dbReference>
<keyword evidence="6 13" id="KW-0418">Kinase</keyword>
<evidence type="ECO:0000256" key="9">
    <source>
        <dbReference type="SAM" id="Phobius"/>
    </source>
</evidence>
<dbReference type="PROSITE" id="PS50112">
    <property type="entry name" value="PAS"/>
    <property type="match status" value="1"/>
</dbReference>
<keyword evidence="9" id="KW-0812">Transmembrane</keyword>
<accession>A0A6M8E861</accession>
<dbReference type="EMBL" id="CP042652">
    <property type="protein sequence ID" value="QKE27343.1"/>
    <property type="molecule type" value="Genomic_DNA"/>
</dbReference>
<feature type="transmembrane region" description="Helical" evidence="9">
    <location>
        <begin position="340"/>
        <end position="358"/>
    </location>
</feature>
<gene>
    <name evidence="13" type="ORF">AACT_0109</name>
</gene>
<dbReference type="Gene3D" id="1.10.287.130">
    <property type="match status" value="1"/>
</dbReference>
<dbReference type="SUPFAM" id="SSF55785">
    <property type="entry name" value="PYP-like sensor domain (PAS domain)"/>
    <property type="match status" value="1"/>
</dbReference>
<evidence type="ECO:0000313" key="14">
    <source>
        <dbReference type="Proteomes" id="UP000503483"/>
    </source>
</evidence>
<dbReference type="EC" id="2.7.13.3" evidence="2"/>
<feature type="domain" description="Histidine kinase" evidence="11">
    <location>
        <begin position="513"/>
        <end position="732"/>
    </location>
</feature>
<dbReference type="Pfam" id="PF04392">
    <property type="entry name" value="ABC_sub_bind"/>
    <property type="match status" value="1"/>
</dbReference>
<proteinExistence type="predicted"/>
<evidence type="ECO:0000256" key="1">
    <source>
        <dbReference type="ARBA" id="ARBA00000085"/>
    </source>
</evidence>
<keyword evidence="3" id="KW-0597">Phosphoprotein</keyword>
<feature type="chain" id="PRO_5026777835" description="histidine kinase" evidence="10">
    <location>
        <begin position="18"/>
        <end position="735"/>
    </location>
</feature>
<dbReference type="SMART" id="SM00387">
    <property type="entry name" value="HATPase_c"/>
    <property type="match status" value="1"/>
</dbReference>
<reference evidence="13 14" key="1">
    <citation type="submission" date="2019-08" db="EMBL/GenBank/DDBJ databases">
        <title>Complete genome sequence of Arcobacter acticola.</title>
        <authorList>
            <person name="Miller W."/>
        </authorList>
    </citation>
    <scope>NUCLEOTIDE SEQUENCE [LARGE SCALE GENOMIC DNA]</scope>
    <source>
        <strain evidence="13 14">KCTC 52212</strain>
    </source>
</reference>
<evidence type="ECO:0000256" key="3">
    <source>
        <dbReference type="ARBA" id="ARBA00022553"/>
    </source>
</evidence>
<dbReference type="AlphaFoldDB" id="A0A6M8E861"/>
<sequence>MKFFLLFSILFLNFLFANTSKEVLVLHSYHKGYAWSDDISKAIEKTFSEYKKAEIEVTTVYMDTKRIDNAEYLNSLAKLYKQQFEGRIFDLIIVSDNTAFDFMIKYHEYLFKNTPVLFCGINNFDKVLLDENNLKNYMTGVAEDVDLEKNFELISKLHPKLKNLLIINDTSNTGYAVKRDLRPIIEKYKNKFNIEYTDDLEINNLRQKVSNLDKENSVILFVLLFKDTTGKYFTYKQSFAQVKEVSQVPIYGLWDFYLDNGIVGGLLTSAIAQGESVSKMALQIFNGKKISDIPIIEKSPNIYMFDYKELDKFNIDISPYIGNPVIINEPATVYKEHSKLFIFTALIIFILSTIVIILKANIQRREKLELELSNRIEFDKVLLDTIPNPIYYKNVDGKFLGCNISFASLVNSSRDEIIGKTAFDFFSFKVANANTIIDQELLTTFSTSTSEFTFHTPTNEMKHIILNKAVYKNIDGTVGGIVCIMDDITERVQQKQFLIQQSKLAEMGDMIAAIAHQWNEPLVELSALVQDIQTSYLLNELKDMEVKDFVNDSMVQIKYMSKTLSDFRNFLKPSTKKKLFSISKALREINEIIGKQIFYSNIEMTFNYKNENEELLIYGYENEFKQVLLNLLNNAKNKIVEKNTDFGKKAHININIERSSNYNIIEIIDDGGAIDEKIIHSIFDPYFTTKESGTGFGLYMAKVIIEDKMRGIIKVRNDNNNVVFTIKLPHKKVQN</sequence>
<dbReference type="InterPro" id="IPR004358">
    <property type="entry name" value="Sig_transdc_His_kin-like_C"/>
</dbReference>
<evidence type="ECO:0000256" key="4">
    <source>
        <dbReference type="ARBA" id="ARBA00022679"/>
    </source>
</evidence>
<evidence type="ECO:0000313" key="13">
    <source>
        <dbReference type="EMBL" id="QKE27343.1"/>
    </source>
</evidence>
<evidence type="ECO:0000256" key="6">
    <source>
        <dbReference type="ARBA" id="ARBA00022777"/>
    </source>
</evidence>
<dbReference type="PANTHER" id="PTHR43065:SF10">
    <property type="entry name" value="PEROXIDE STRESS-ACTIVATED HISTIDINE KINASE MAK3"/>
    <property type="match status" value="1"/>
</dbReference>
<organism evidence="13 14">
    <name type="scientific">Arcobacter acticola</name>
    <dbReference type="NCBI Taxonomy" id="1849015"/>
    <lineage>
        <taxon>Bacteria</taxon>
        <taxon>Pseudomonadati</taxon>
        <taxon>Campylobacterota</taxon>
        <taxon>Epsilonproteobacteria</taxon>
        <taxon>Campylobacterales</taxon>
        <taxon>Arcobacteraceae</taxon>
        <taxon>Arcobacter</taxon>
    </lineage>
</organism>
<dbReference type="CDD" id="cd00130">
    <property type="entry name" value="PAS"/>
    <property type="match status" value="1"/>
</dbReference>
<evidence type="ECO:0000256" key="8">
    <source>
        <dbReference type="ARBA" id="ARBA00023012"/>
    </source>
</evidence>
<protein>
    <recommendedName>
        <fullName evidence="2">histidine kinase</fullName>
        <ecNumber evidence="2">2.7.13.3</ecNumber>
    </recommendedName>
</protein>
<keyword evidence="10" id="KW-0732">Signal</keyword>
<evidence type="ECO:0000259" key="11">
    <source>
        <dbReference type="PROSITE" id="PS50109"/>
    </source>
</evidence>
<evidence type="ECO:0000256" key="7">
    <source>
        <dbReference type="ARBA" id="ARBA00022840"/>
    </source>
</evidence>
<dbReference type="InterPro" id="IPR000014">
    <property type="entry name" value="PAS"/>
</dbReference>
<dbReference type="InterPro" id="IPR003594">
    <property type="entry name" value="HATPase_dom"/>
</dbReference>
<name>A0A6M8E861_9BACT</name>
<keyword evidence="4" id="KW-0808">Transferase</keyword>
<feature type="domain" description="PAS" evidence="12">
    <location>
        <begin position="382"/>
        <end position="426"/>
    </location>
</feature>
<keyword evidence="14" id="KW-1185">Reference proteome</keyword>
<dbReference type="GO" id="GO:0000160">
    <property type="term" value="P:phosphorelay signal transduction system"/>
    <property type="evidence" value="ECO:0007669"/>
    <property type="project" value="UniProtKB-KW"/>
</dbReference>
<dbReference type="Proteomes" id="UP000503483">
    <property type="component" value="Chromosome"/>
</dbReference>
<dbReference type="InterPro" id="IPR013656">
    <property type="entry name" value="PAS_4"/>
</dbReference>
<dbReference type="GO" id="GO:0005524">
    <property type="term" value="F:ATP binding"/>
    <property type="evidence" value="ECO:0007669"/>
    <property type="project" value="UniProtKB-KW"/>
</dbReference>
<evidence type="ECO:0000259" key="12">
    <source>
        <dbReference type="PROSITE" id="PS50112"/>
    </source>
</evidence>
<dbReference type="SMART" id="SM00091">
    <property type="entry name" value="PAS"/>
    <property type="match status" value="1"/>
</dbReference>
<keyword evidence="7" id="KW-0067">ATP-binding</keyword>
<dbReference type="InterPro" id="IPR036890">
    <property type="entry name" value="HATPase_C_sf"/>
</dbReference>
<dbReference type="PROSITE" id="PS50109">
    <property type="entry name" value="HIS_KIN"/>
    <property type="match status" value="1"/>
</dbReference>
<dbReference type="PRINTS" id="PR00344">
    <property type="entry name" value="BCTRLSENSOR"/>
</dbReference>
<dbReference type="KEGG" id="paco:AACT_0109"/>
<dbReference type="SUPFAM" id="SSF55874">
    <property type="entry name" value="ATPase domain of HSP90 chaperone/DNA topoisomerase II/histidine kinase"/>
    <property type="match status" value="1"/>
</dbReference>
<keyword evidence="8" id="KW-0902">Two-component regulatory system</keyword>
<dbReference type="InterPro" id="IPR007487">
    <property type="entry name" value="ABC_transpt-TYRBP-like"/>
</dbReference>
<keyword evidence="9" id="KW-0472">Membrane</keyword>
<dbReference type="NCBIfam" id="TIGR00229">
    <property type="entry name" value="sensory_box"/>
    <property type="match status" value="1"/>
</dbReference>
<dbReference type="Pfam" id="PF08448">
    <property type="entry name" value="PAS_4"/>
    <property type="match status" value="1"/>
</dbReference>
<dbReference type="PANTHER" id="PTHR43065">
    <property type="entry name" value="SENSOR HISTIDINE KINASE"/>
    <property type="match status" value="1"/>
</dbReference>
<evidence type="ECO:0000256" key="2">
    <source>
        <dbReference type="ARBA" id="ARBA00012438"/>
    </source>
</evidence>
<dbReference type="InterPro" id="IPR035965">
    <property type="entry name" value="PAS-like_dom_sf"/>
</dbReference>
<dbReference type="Gene3D" id="3.40.50.2300">
    <property type="match status" value="2"/>
</dbReference>
<dbReference type="Gene3D" id="3.30.565.10">
    <property type="entry name" value="Histidine kinase-like ATPase, C-terminal domain"/>
    <property type="match status" value="1"/>
</dbReference>
<dbReference type="InterPro" id="IPR005467">
    <property type="entry name" value="His_kinase_dom"/>
</dbReference>
<comment type="catalytic activity">
    <reaction evidence="1">
        <text>ATP + protein L-histidine = ADP + protein N-phospho-L-histidine.</text>
        <dbReference type="EC" id="2.7.13.3"/>
    </reaction>
</comment>